<dbReference type="PRINTS" id="PR00344">
    <property type="entry name" value="BCTRLSENSOR"/>
</dbReference>
<dbReference type="KEGG" id="aez:C3E78_10425"/>
<dbReference type="PROSITE" id="PS50109">
    <property type="entry name" value="HIS_KIN"/>
    <property type="match status" value="1"/>
</dbReference>
<dbReference type="InterPro" id="IPR000014">
    <property type="entry name" value="PAS"/>
</dbReference>
<dbReference type="PANTHER" id="PTHR43047:SF72">
    <property type="entry name" value="OSMOSENSING HISTIDINE PROTEIN KINASE SLN1"/>
    <property type="match status" value="1"/>
</dbReference>
<dbReference type="CDD" id="cd00075">
    <property type="entry name" value="HATPase"/>
    <property type="match status" value="1"/>
</dbReference>
<dbReference type="PROSITE" id="PS50110">
    <property type="entry name" value="RESPONSE_REGULATORY"/>
    <property type="match status" value="1"/>
</dbReference>
<evidence type="ECO:0000313" key="9">
    <source>
        <dbReference type="Proteomes" id="UP000244384"/>
    </source>
</evidence>
<dbReference type="Gene3D" id="3.40.50.2300">
    <property type="match status" value="1"/>
</dbReference>
<dbReference type="InterPro" id="IPR004358">
    <property type="entry name" value="Sig_transdc_His_kin-like_C"/>
</dbReference>
<dbReference type="InterPro" id="IPR000700">
    <property type="entry name" value="PAS-assoc_C"/>
</dbReference>
<dbReference type="CDD" id="cd00130">
    <property type="entry name" value="PAS"/>
    <property type="match status" value="3"/>
</dbReference>
<dbReference type="InterPro" id="IPR003661">
    <property type="entry name" value="HisK_dim/P_dom"/>
</dbReference>
<dbReference type="InterPro" id="IPR005467">
    <property type="entry name" value="His_kinase_dom"/>
</dbReference>
<evidence type="ECO:0000256" key="1">
    <source>
        <dbReference type="ARBA" id="ARBA00000085"/>
    </source>
</evidence>
<dbReference type="PROSITE" id="PS50112">
    <property type="entry name" value="PAS"/>
    <property type="match status" value="2"/>
</dbReference>
<evidence type="ECO:0000256" key="5">
    <source>
        <dbReference type="ARBA" id="ARBA00022679"/>
    </source>
</evidence>
<dbReference type="AlphaFoldDB" id="A0A2S0WMT3"/>
<dbReference type="Pfam" id="PF00512">
    <property type="entry name" value="HisKA"/>
    <property type="match status" value="1"/>
</dbReference>
<dbReference type="SUPFAM" id="SSF47384">
    <property type="entry name" value="Homodimeric domain of signal transducing histidine kinase"/>
    <property type="match status" value="1"/>
</dbReference>
<dbReference type="SMART" id="SM00388">
    <property type="entry name" value="HisKA"/>
    <property type="match status" value="1"/>
</dbReference>
<dbReference type="Proteomes" id="UP000244384">
    <property type="component" value="Chromosome"/>
</dbReference>
<dbReference type="GO" id="GO:0009927">
    <property type="term" value="F:histidine phosphotransfer kinase activity"/>
    <property type="evidence" value="ECO:0007669"/>
    <property type="project" value="TreeGrafter"/>
</dbReference>
<dbReference type="Gene3D" id="3.30.450.20">
    <property type="entry name" value="PAS domain"/>
    <property type="match status" value="3"/>
</dbReference>
<keyword evidence="6 8" id="KW-0418">Kinase</keyword>
<dbReference type="SMART" id="SM00086">
    <property type="entry name" value="PAC"/>
    <property type="match status" value="3"/>
</dbReference>
<dbReference type="EC" id="2.7.13.3" evidence="3"/>
<dbReference type="GO" id="GO:0000155">
    <property type="term" value="F:phosphorelay sensor kinase activity"/>
    <property type="evidence" value="ECO:0007669"/>
    <property type="project" value="InterPro"/>
</dbReference>
<evidence type="ECO:0000256" key="6">
    <source>
        <dbReference type="ARBA" id="ARBA00022777"/>
    </source>
</evidence>
<dbReference type="InterPro" id="IPR001610">
    <property type="entry name" value="PAC"/>
</dbReference>
<dbReference type="InterPro" id="IPR001789">
    <property type="entry name" value="Sig_transdc_resp-reg_receiver"/>
</dbReference>
<dbReference type="Gene3D" id="3.30.565.10">
    <property type="entry name" value="Histidine kinase-like ATPase, C-terminal domain"/>
    <property type="match status" value="1"/>
</dbReference>
<evidence type="ECO:0000256" key="2">
    <source>
        <dbReference type="ARBA" id="ARBA00004236"/>
    </source>
</evidence>
<dbReference type="InterPro" id="IPR036097">
    <property type="entry name" value="HisK_dim/P_sf"/>
</dbReference>
<accession>A0A5F2EZJ8</accession>
<dbReference type="Pfam" id="PF13426">
    <property type="entry name" value="PAS_9"/>
    <property type="match status" value="2"/>
</dbReference>
<dbReference type="SUPFAM" id="SSF55785">
    <property type="entry name" value="PYP-like sensor domain (PAS domain)"/>
    <property type="match status" value="3"/>
</dbReference>
<dbReference type="SMART" id="SM00387">
    <property type="entry name" value="HATPase_c"/>
    <property type="match status" value="1"/>
</dbReference>
<comment type="subcellular location">
    <subcellularLocation>
        <location evidence="2">Cell membrane</location>
    </subcellularLocation>
</comment>
<accession>A0A2S0WMT3</accession>
<dbReference type="InterPro" id="IPR003594">
    <property type="entry name" value="HATPase_dom"/>
</dbReference>
<evidence type="ECO:0000256" key="7">
    <source>
        <dbReference type="ARBA" id="ARBA00023012"/>
    </source>
</evidence>
<reference evidence="9" key="1">
    <citation type="submission" date="2018-01" db="EMBL/GenBank/DDBJ databases">
        <authorList>
            <person name="Li J."/>
        </authorList>
    </citation>
    <scope>NUCLEOTIDE SEQUENCE [LARGE SCALE GENOMIC DNA]</scope>
    <source>
        <strain evidence="9">592</strain>
    </source>
</reference>
<evidence type="ECO:0000256" key="3">
    <source>
        <dbReference type="ARBA" id="ARBA00012438"/>
    </source>
</evidence>
<protein>
    <recommendedName>
        <fullName evidence="3">histidine kinase</fullName>
        <ecNumber evidence="3">2.7.13.3</ecNumber>
    </recommendedName>
</protein>
<proteinExistence type="predicted"/>
<name>A0A2S0WMT3_9ACTN</name>
<dbReference type="PANTHER" id="PTHR43047">
    <property type="entry name" value="TWO-COMPONENT HISTIDINE PROTEIN KINASE"/>
    <property type="match status" value="1"/>
</dbReference>
<dbReference type="CDD" id="cd00082">
    <property type="entry name" value="HisKA"/>
    <property type="match status" value="1"/>
</dbReference>
<dbReference type="SMART" id="SM00091">
    <property type="entry name" value="PAS"/>
    <property type="match status" value="3"/>
</dbReference>
<dbReference type="InterPro" id="IPR036890">
    <property type="entry name" value="HATPase_C_sf"/>
</dbReference>
<dbReference type="EMBL" id="CP026952">
    <property type="protein sequence ID" value="AWB92580.1"/>
    <property type="molecule type" value="Genomic_DNA"/>
</dbReference>
<evidence type="ECO:0000256" key="4">
    <source>
        <dbReference type="ARBA" id="ARBA00022553"/>
    </source>
</evidence>
<evidence type="ECO:0000313" key="8">
    <source>
        <dbReference type="EMBL" id="AWB92580.1"/>
    </source>
</evidence>
<dbReference type="GO" id="GO:0005886">
    <property type="term" value="C:plasma membrane"/>
    <property type="evidence" value="ECO:0007669"/>
    <property type="project" value="UniProtKB-SubCell"/>
</dbReference>
<dbReference type="SMART" id="SM00448">
    <property type="entry name" value="REC"/>
    <property type="match status" value="1"/>
</dbReference>
<organism evidence="8 9">
    <name type="scientific">Aeromicrobium chenweiae</name>
    <dbReference type="NCBI Taxonomy" id="2079793"/>
    <lineage>
        <taxon>Bacteria</taxon>
        <taxon>Bacillati</taxon>
        <taxon>Actinomycetota</taxon>
        <taxon>Actinomycetes</taxon>
        <taxon>Propionibacteriales</taxon>
        <taxon>Nocardioidaceae</taxon>
        <taxon>Aeromicrobium</taxon>
    </lineage>
</organism>
<keyword evidence="5" id="KW-0808">Transferase</keyword>
<dbReference type="PROSITE" id="PS50113">
    <property type="entry name" value="PAC"/>
    <property type="match status" value="3"/>
</dbReference>
<dbReference type="SUPFAM" id="SSF52172">
    <property type="entry name" value="CheY-like"/>
    <property type="match status" value="1"/>
</dbReference>
<dbReference type="InterPro" id="IPR011006">
    <property type="entry name" value="CheY-like_superfamily"/>
</dbReference>
<dbReference type="InterPro" id="IPR035965">
    <property type="entry name" value="PAS-like_dom_sf"/>
</dbReference>
<keyword evidence="4" id="KW-0597">Phosphoprotein</keyword>
<dbReference type="NCBIfam" id="TIGR00229">
    <property type="entry name" value="sensory_box"/>
    <property type="match status" value="3"/>
</dbReference>
<gene>
    <name evidence="8" type="ORF">C3E78_10425</name>
</gene>
<keyword evidence="7" id="KW-0902">Two-component regulatory system</keyword>
<dbReference type="Pfam" id="PF08448">
    <property type="entry name" value="PAS_4"/>
    <property type="match status" value="1"/>
</dbReference>
<dbReference type="InterPro" id="IPR058245">
    <property type="entry name" value="NreC/VraR/RcsB-like_REC"/>
</dbReference>
<dbReference type="Pfam" id="PF02518">
    <property type="entry name" value="HATPase_c"/>
    <property type="match status" value="1"/>
</dbReference>
<dbReference type="Pfam" id="PF00072">
    <property type="entry name" value="Response_reg"/>
    <property type="match status" value="1"/>
</dbReference>
<dbReference type="InterPro" id="IPR013656">
    <property type="entry name" value="PAS_4"/>
</dbReference>
<dbReference type="Gene3D" id="1.10.287.130">
    <property type="match status" value="1"/>
</dbReference>
<comment type="catalytic activity">
    <reaction evidence="1">
        <text>ATP + protein L-histidine = ADP + protein N-phospho-L-histidine.</text>
        <dbReference type="EC" id="2.7.13.3"/>
    </reaction>
</comment>
<sequence>MARTGSDHGIARSRARCFGLAVQQETCGGSNLVPMDQSLPTVVVVDDAPEVRALVRAHLGLSGAFQVVGDGSSGVEAIELAHRFRPDLLLIDMSMPDMDGLDALPGVLAVSPSTRVVVFTGFEGDGLAEVARSMGAAAFLEKSADLDELVRRLQEVHEGTPVGQPVAAPATRTRPSGDRAVLDEHLERFREVFDEAAIGMATLTLSGGIVRANRALGKLIQHRHEDLVGVDYAALMAGHGELLDEALAEIQQKQVDVIRVEHAVSGLRERKVLATLAPVRDSDGLPLYVFLQVQDITEQRAAEDELRRSEERFRLLVETIEDYAIFMLDPQGYVVSWNAGAERNKGYRADEIIGKHFRVFYSQDLQDSKHPERELEAALRDGHYSEEGWRIRKDGTRFWANVLITAVFDDGGTHVGFAKITRDVTAKLESEESLRQSEERFRLLVDAVRDYAIFMLDPTGHVVSWNAGAQRTKGYRADEIIGQHFRVFYPQELQDSKHPEHELEIALREGRYGEEGWRIRKDGSRFWANVLITAVFNDIGKHVGFSKVTRDTTAQRLAQQEQERAAQSLADANEALETLNMQLRHAASDQSQFLAVTAHELRTPATVLGGSADVLSKHWSALGETERLALLDGMTTSADRMRRLLSDLLTASRLDANALRLNREPIALTPLLQTAAGVVPRNDSGHEIVVDSPDDLLVLADAARLAQAVDNLFDNALKHGQAPIRVEARAHDGVAEIRVIDSGSGVRADVRSRLFGRFATGDEIGGTGLGLFIVRELARAQGGDATYEEPTDDRPSGAFVLTVPLP</sequence>
<dbReference type="SUPFAM" id="SSF55874">
    <property type="entry name" value="ATPase domain of HSP90 chaperone/DNA topoisomerase II/histidine kinase"/>
    <property type="match status" value="1"/>
</dbReference>
<dbReference type="CDD" id="cd17535">
    <property type="entry name" value="REC_NarL-like"/>
    <property type="match status" value="1"/>
</dbReference>
<keyword evidence="9" id="KW-1185">Reference proteome</keyword>